<dbReference type="RefSeq" id="WP_307689197.1">
    <property type="nucleotide sequence ID" value="NZ_JAUSRO010000004.1"/>
</dbReference>
<feature type="domain" description="Rhodanese" evidence="1">
    <location>
        <begin position="42"/>
        <end position="158"/>
    </location>
</feature>
<dbReference type="InterPro" id="IPR036873">
    <property type="entry name" value="Rhodanese-like_dom_sf"/>
</dbReference>
<evidence type="ECO:0000313" key="3">
    <source>
        <dbReference type="Proteomes" id="UP001226867"/>
    </source>
</evidence>
<comment type="caution">
    <text evidence="2">The sequence shown here is derived from an EMBL/GenBank/DDBJ whole genome shotgun (WGS) entry which is preliminary data.</text>
</comment>
<sequence>MPVEQEEITLPAALEAAQALAAQDGLPYAGGVLPAVAWQLVQDGQAVLVDVRTAEERKFVGEVPGSRHVAWATGTALTRNPRFVRELEAKVAAEGGKEAVVLLLCRSGKRSALAAEAAAKAGFAHVFNVLEGFEGEIDDKRQRGGADGWRFHGLPWIQD</sequence>
<dbReference type="EMBL" id="JAUSRO010000004">
    <property type="protein sequence ID" value="MDP9899380.1"/>
    <property type="molecule type" value="Genomic_DNA"/>
</dbReference>
<dbReference type="Proteomes" id="UP001226867">
    <property type="component" value="Unassembled WGS sequence"/>
</dbReference>
<gene>
    <name evidence="2" type="ORF">J2W36_001625</name>
</gene>
<dbReference type="Gene3D" id="3.40.250.10">
    <property type="entry name" value="Rhodanese-like domain"/>
    <property type="match status" value="1"/>
</dbReference>
<evidence type="ECO:0000259" key="1">
    <source>
        <dbReference type="PROSITE" id="PS50206"/>
    </source>
</evidence>
<organism evidence="2 3">
    <name type="scientific">Variovorax ginsengisoli</name>
    <dbReference type="NCBI Taxonomy" id="363844"/>
    <lineage>
        <taxon>Bacteria</taxon>
        <taxon>Pseudomonadati</taxon>
        <taxon>Pseudomonadota</taxon>
        <taxon>Betaproteobacteria</taxon>
        <taxon>Burkholderiales</taxon>
        <taxon>Comamonadaceae</taxon>
        <taxon>Variovorax</taxon>
    </lineage>
</organism>
<dbReference type="SMART" id="SM00450">
    <property type="entry name" value="RHOD"/>
    <property type="match status" value="1"/>
</dbReference>
<name>A0ABT9S4V4_9BURK</name>
<evidence type="ECO:0000313" key="2">
    <source>
        <dbReference type="EMBL" id="MDP9899380.1"/>
    </source>
</evidence>
<accession>A0ABT9S4V4</accession>
<keyword evidence="3" id="KW-1185">Reference proteome</keyword>
<dbReference type="InterPro" id="IPR052367">
    <property type="entry name" value="Thiosulfate_ST/Rhodanese-like"/>
</dbReference>
<protein>
    <submittedName>
        <fullName evidence="2">Rhodanese-related sulfurtransferase</fullName>
    </submittedName>
</protein>
<dbReference type="PANTHER" id="PTHR45431">
    <property type="entry name" value="RHODANESE-LIKE DOMAIN-CONTAINING PROTEIN 15, CHLOROPLASTIC"/>
    <property type="match status" value="1"/>
</dbReference>
<dbReference type="InterPro" id="IPR001763">
    <property type="entry name" value="Rhodanese-like_dom"/>
</dbReference>
<dbReference type="Pfam" id="PF00581">
    <property type="entry name" value="Rhodanese"/>
    <property type="match status" value="1"/>
</dbReference>
<dbReference type="SUPFAM" id="SSF52821">
    <property type="entry name" value="Rhodanese/Cell cycle control phosphatase"/>
    <property type="match status" value="1"/>
</dbReference>
<dbReference type="PROSITE" id="PS50206">
    <property type="entry name" value="RHODANESE_3"/>
    <property type="match status" value="1"/>
</dbReference>
<reference evidence="2 3" key="1">
    <citation type="submission" date="2023-07" db="EMBL/GenBank/DDBJ databases">
        <title>Sorghum-associated microbial communities from plants grown in Nebraska, USA.</title>
        <authorList>
            <person name="Schachtman D."/>
        </authorList>
    </citation>
    <scope>NUCLEOTIDE SEQUENCE [LARGE SCALE GENOMIC DNA]</scope>
    <source>
        <strain evidence="2 3">DS1607</strain>
    </source>
</reference>
<dbReference type="PANTHER" id="PTHR45431:SF3">
    <property type="entry name" value="RHODANESE-LIKE DOMAIN-CONTAINING PROTEIN 15, CHLOROPLASTIC"/>
    <property type="match status" value="1"/>
</dbReference>
<proteinExistence type="predicted"/>